<proteinExistence type="predicted"/>
<evidence type="ECO:0000256" key="1">
    <source>
        <dbReference type="SAM" id="MobiDB-lite"/>
    </source>
</evidence>
<gene>
    <name evidence="2" type="ORF">TCMB3V08_LOCUS9637</name>
</gene>
<evidence type="ECO:0000313" key="2">
    <source>
        <dbReference type="EMBL" id="CAD7577081.1"/>
    </source>
</evidence>
<dbReference type="AlphaFoldDB" id="A0A7R9JDU6"/>
<name>A0A7R9JDU6_TIMCA</name>
<sequence>MEVVKLSEVAESRLDASAPQAVWDLVHALRARLGFQMMADQDPHFNKQRRGESHDHFKRLYSLWDGQDVRWRYGGRDDLRREMRRLDHREQKLRHLDHKEQLRKIKQDAIREEDTSRTKISTTESATWTAKVEVARCWGPPPKQWGVYVNNDAHDREKPVDSAHGVGSNNKRKMRMGQGGVGPFLHLLEETGLILPCHLRIFRWLNAPPTSAWSSSSPNHERRETETHPCEDGTLVLAPKKGTTQDQDDNQPGSQILKAVV</sequence>
<accession>A0A7R9JDU6</accession>
<protein>
    <submittedName>
        <fullName evidence="2">(California timema) hypothetical protein</fullName>
    </submittedName>
</protein>
<feature type="region of interest" description="Disordered" evidence="1">
    <location>
        <begin position="210"/>
        <end position="261"/>
    </location>
</feature>
<feature type="compositionally biased region" description="Basic and acidic residues" evidence="1">
    <location>
        <begin position="219"/>
        <end position="231"/>
    </location>
</feature>
<dbReference type="EMBL" id="OE185078">
    <property type="protein sequence ID" value="CAD7577081.1"/>
    <property type="molecule type" value="Genomic_DNA"/>
</dbReference>
<organism evidence="2">
    <name type="scientific">Timema californicum</name>
    <name type="common">California timema</name>
    <name type="synonym">Walking stick</name>
    <dbReference type="NCBI Taxonomy" id="61474"/>
    <lineage>
        <taxon>Eukaryota</taxon>
        <taxon>Metazoa</taxon>
        <taxon>Ecdysozoa</taxon>
        <taxon>Arthropoda</taxon>
        <taxon>Hexapoda</taxon>
        <taxon>Insecta</taxon>
        <taxon>Pterygota</taxon>
        <taxon>Neoptera</taxon>
        <taxon>Polyneoptera</taxon>
        <taxon>Phasmatodea</taxon>
        <taxon>Timematodea</taxon>
        <taxon>Timematoidea</taxon>
        <taxon>Timematidae</taxon>
        <taxon>Timema</taxon>
    </lineage>
</organism>
<reference evidence="2" key="1">
    <citation type="submission" date="2020-11" db="EMBL/GenBank/DDBJ databases">
        <authorList>
            <person name="Tran Van P."/>
        </authorList>
    </citation>
    <scope>NUCLEOTIDE SEQUENCE</scope>
</reference>
<feature type="region of interest" description="Disordered" evidence="1">
    <location>
        <begin position="155"/>
        <end position="174"/>
    </location>
</feature>
<feature type="compositionally biased region" description="Polar residues" evidence="1">
    <location>
        <begin position="242"/>
        <end position="254"/>
    </location>
</feature>